<sequence length="82" mass="9367">MFNNRNAETYFKLRCEAKLCGLQFSLLRLAYCDLCQPPGHLDGGWMMAIFACKETDSMSLWDNPQRGGLLSKSTTRWSAIEK</sequence>
<protein>
    <submittedName>
        <fullName evidence="1">Uncharacterized protein</fullName>
    </submittedName>
</protein>
<reference evidence="1" key="1">
    <citation type="submission" date="2014-11" db="EMBL/GenBank/DDBJ databases">
        <authorList>
            <person name="Amaro Gonzalez C."/>
        </authorList>
    </citation>
    <scope>NUCLEOTIDE SEQUENCE</scope>
</reference>
<evidence type="ECO:0000313" key="1">
    <source>
        <dbReference type="EMBL" id="JAH06724.1"/>
    </source>
</evidence>
<dbReference type="AlphaFoldDB" id="A0A0E9PQE9"/>
<reference evidence="1" key="2">
    <citation type="journal article" date="2015" name="Fish Shellfish Immunol.">
        <title>Early steps in the European eel (Anguilla anguilla)-Vibrio vulnificus interaction in the gills: Role of the RtxA13 toxin.</title>
        <authorList>
            <person name="Callol A."/>
            <person name="Pajuelo D."/>
            <person name="Ebbesson L."/>
            <person name="Teles M."/>
            <person name="MacKenzie S."/>
            <person name="Amaro C."/>
        </authorList>
    </citation>
    <scope>NUCLEOTIDE SEQUENCE</scope>
</reference>
<proteinExistence type="predicted"/>
<accession>A0A0E9PQE9</accession>
<dbReference type="EMBL" id="GBXM01101853">
    <property type="protein sequence ID" value="JAH06724.1"/>
    <property type="molecule type" value="Transcribed_RNA"/>
</dbReference>
<organism evidence="1">
    <name type="scientific">Anguilla anguilla</name>
    <name type="common">European freshwater eel</name>
    <name type="synonym">Muraena anguilla</name>
    <dbReference type="NCBI Taxonomy" id="7936"/>
    <lineage>
        <taxon>Eukaryota</taxon>
        <taxon>Metazoa</taxon>
        <taxon>Chordata</taxon>
        <taxon>Craniata</taxon>
        <taxon>Vertebrata</taxon>
        <taxon>Euteleostomi</taxon>
        <taxon>Actinopterygii</taxon>
        <taxon>Neopterygii</taxon>
        <taxon>Teleostei</taxon>
        <taxon>Anguilliformes</taxon>
        <taxon>Anguillidae</taxon>
        <taxon>Anguilla</taxon>
    </lineage>
</organism>
<name>A0A0E9PQE9_ANGAN</name>